<dbReference type="InterPro" id="IPR025619">
    <property type="entry name" value="YlzJ"/>
</dbReference>
<keyword evidence="2" id="KW-1185">Reference proteome</keyword>
<protein>
    <submittedName>
        <fullName evidence="1">YlzJ-like family protein</fullName>
    </submittedName>
</protein>
<evidence type="ECO:0000313" key="1">
    <source>
        <dbReference type="EMBL" id="MBA2132382.1"/>
    </source>
</evidence>
<dbReference type="EMBL" id="JAAKDE010000004">
    <property type="protein sequence ID" value="MBA2132382.1"/>
    <property type="molecule type" value="Genomic_DNA"/>
</dbReference>
<gene>
    <name evidence="1" type="ORF">G5B42_02315</name>
</gene>
<dbReference type="AlphaFoldDB" id="A0A8J6I146"/>
<proteinExistence type="predicted"/>
<organism evidence="1 2">
    <name type="scientific">Capillibacterium thermochitinicola</name>
    <dbReference type="NCBI Taxonomy" id="2699427"/>
    <lineage>
        <taxon>Bacteria</taxon>
        <taxon>Bacillati</taxon>
        <taxon>Bacillota</taxon>
        <taxon>Capillibacterium</taxon>
    </lineage>
</organism>
<comment type="caution">
    <text evidence="1">The sequence shown here is derived from an EMBL/GenBank/DDBJ whole genome shotgun (WGS) entry which is preliminary data.</text>
</comment>
<accession>A0A8J6I146</accession>
<evidence type="ECO:0000313" key="2">
    <source>
        <dbReference type="Proteomes" id="UP000657177"/>
    </source>
</evidence>
<reference evidence="1" key="1">
    <citation type="submission" date="2020-06" db="EMBL/GenBank/DDBJ databases">
        <title>Novel chitinolytic bacterium.</title>
        <authorList>
            <person name="Ungkulpasvich U."/>
            <person name="Kosugi A."/>
            <person name="Uke A."/>
        </authorList>
    </citation>
    <scope>NUCLEOTIDE SEQUENCE</scope>
    <source>
        <strain evidence="1">UUS1-1</strain>
    </source>
</reference>
<dbReference type="RefSeq" id="WP_181338838.1">
    <property type="nucleotide sequence ID" value="NZ_JAAKDE010000004.1"/>
</dbReference>
<dbReference type="Proteomes" id="UP000657177">
    <property type="component" value="Unassembled WGS sequence"/>
</dbReference>
<name>A0A8J6I146_9FIRM</name>
<dbReference type="Pfam" id="PF14035">
    <property type="entry name" value="YlzJ"/>
    <property type="match status" value="1"/>
</dbReference>
<sequence>MLFYSIYPLAVVFAEEEESENREQWREIEVEGKTVLVTVNSRGERVITRLLSTDPADYLDPRWTPGNVIV</sequence>